<dbReference type="CDD" id="cd00112">
    <property type="entry name" value="LDLa"/>
    <property type="match status" value="2"/>
</dbReference>
<keyword evidence="4" id="KW-0812">Transmembrane</keyword>
<dbReference type="PROSITE" id="PS01209">
    <property type="entry name" value="LDLRA_1"/>
    <property type="match status" value="2"/>
</dbReference>
<evidence type="ECO:0000256" key="4">
    <source>
        <dbReference type="ARBA" id="ARBA00022692"/>
    </source>
</evidence>
<comment type="caution">
    <text evidence="13">Lacks conserved residue(s) required for the propagation of feature annotation.</text>
</comment>
<evidence type="ECO:0000256" key="1">
    <source>
        <dbReference type="ARBA" id="ARBA00004167"/>
    </source>
</evidence>
<dbReference type="Ensembl" id="ENSXCOT00000019458.1">
    <property type="protein sequence ID" value="ENSXCOP00000019221.1"/>
    <property type="gene ID" value="ENSXCOG00000014449.1"/>
</dbReference>
<keyword evidence="8" id="KW-1133">Transmembrane helix</keyword>
<feature type="domain" description="EGF-like" evidence="15">
    <location>
        <begin position="37"/>
        <end position="74"/>
    </location>
</feature>
<dbReference type="AlphaFoldDB" id="A0A3B5MD82"/>
<keyword evidence="17" id="KW-1185">Reference proteome</keyword>
<dbReference type="GO" id="GO:0005886">
    <property type="term" value="C:plasma membrane"/>
    <property type="evidence" value="ECO:0007669"/>
    <property type="project" value="TreeGrafter"/>
</dbReference>
<dbReference type="Gene3D" id="2.120.10.30">
    <property type="entry name" value="TolB, C-terminal domain"/>
    <property type="match status" value="1"/>
</dbReference>
<reference evidence="16" key="1">
    <citation type="submission" date="2025-08" db="UniProtKB">
        <authorList>
            <consortium name="Ensembl"/>
        </authorList>
    </citation>
    <scope>IDENTIFICATION</scope>
</reference>
<evidence type="ECO:0000256" key="8">
    <source>
        <dbReference type="ARBA" id="ARBA00022989"/>
    </source>
</evidence>
<dbReference type="InterPro" id="IPR000033">
    <property type="entry name" value="LDLR_classB_rpt"/>
</dbReference>
<dbReference type="FunFam" id="2.10.25.10:FF:000129">
    <property type="entry name" value="Low-density lipoprotein receptor-related protein 1"/>
    <property type="match status" value="1"/>
</dbReference>
<dbReference type="GO" id="GO:0006897">
    <property type="term" value="P:endocytosis"/>
    <property type="evidence" value="ECO:0007669"/>
    <property type="project" value="UniProtKB-KW"/>
</dbReference>
<evidence type="ECO:0000259" key="15">
    <source>
        <dbReference type="SMART" id="SM00181"/>
    </source>
</evidence>
<evidence type="ECO:0000256" key="2">
    <source>
        <dbReference type="ARBA" id="ARBA00022536"/>
    </source>
</evidence>
<dbReference type="FunFam" id="2.120.10.30:FF:000241">
    <property type="entry name" value="Low-density lipoprotein receptor-related protein 6"/>
    <property type="match status" value="1"/>
</dbReference>
<evidence type="ECO:0000256" key="10">
    <source>
        <dbReference type="ARBA" id="ARBA00023157"/>
    </source>
</evidence>
<evidence type="ECO:0000256" key="9">
    <source>
        <dbReference type="ARBA" id="ARBA00023136"/>
    </source>
</evidence>
<dbReference type="FunFam" id="4.10.400.10:FF:000002">
    <property type="entry name" value="Low-density lipoprotein receptor-related protein 1"/>
    <property type="match status" value="1"/>
</dbReference>
<dbReference type="InterPro" id="IPR036055">
    <property type="entry name" value="LDL_receptor-like_sf"/>
</dbReference>
<comment type="subcellular location">
    <subcellularLocation>
        <location evidence="1">Membrane</location>
        <topology evidence="1">Single-pass membrane protein</topology>
    </subcellularLocation>
</comment>
<dbReference type="InterPro" id="IPR051221">
    <property type="entry name" value="LDLR-related"/>
</dbReference>
<feature type="domain" description="EGF-like" evidence="15">
    <location>
        <begin position="124"/>
        <end position="163"/>
    </location>
</feature>
<feature type="disulfide bond" evidence="13">
    <location>
        <begin position="58"/>
        <end position="73"/>
    </location>
</feature>
<evidence type="ECO:0000256" key="7">
    <source>
        <dbReference type="ARBA" id="ARBA00022837"/>
    </source>
</evidence>
<keyword evidence="10 13" id="KW-1015">Disulfide bond</keyword>
<keyword evidence="3" id="KW-0254">Endocytosis</keyword>
<dbReference type="GO" id="GO:0005041">
    <property type="term" value="F:low-density lipoprotein particle receptor activity"/>
    <property type="evidence" value="ECO:0007669"/>
    <property type="project" value="TreeGrafter"/>
</dbReference>
<evidence type="ECO:0000313" key="16">
    <source>
        <dbReference type="Ensembl" id="ENSXCOP00000019221.1"/>
    </source>
</evidence>
<protein>
    <recommendedName>
        <fullName evidence="15">EGF-like domain-containing protein</fullName>
    </recommendedName>
</protein>
<dbReference type="SMART" id="SM00192">
    <property type="entry name" value="LDLa"/>
    <property type="match status" value="2"/>
</dbReference>
<sequence>MRVHLVSSQKVNDSILHCNIEESFRLRPPLLLPSVIECSGDEFHCVEDGTCIPERWRCDGDKDCEDGSDEKDCEGTKRMCDPKAKFTCKDTGLCLTPDKICNGKVDCADRSDEGPICGNFFFLLCQKNSRGGCSHQCTVAPGKGVVCSCPPGLHLDSSNKTCEAVDYCSRHLKCSQVCEQYKTTVKCSCYSGWILNADGDSCHKTFIKHQTDFPPLSNGYIQLPNALLPHGQHSPCIPFSMNSFKVTAVQSRYCLVNIVLGVAGIEVVVQHGLATPEGLAVDWITGKLYWIDSNLDQIEVAKLNGEMRTTLIAGGMEHPRAIALDPGQGYVFFPLLEWGQNPCIGRSRLDGSDQVTLVNSGIVWPNGISIDFEVQSTTQENTLYWCDARTDKIERINLETGESREIVMSAANVDLFSVAVFGPYIYWSDR</sequence>
<keyword evidence="12" id="KW-0325">Glycoprotein</keyword>
<keyword evidence="9" id="KW-0472">Membrane</keyword>
<keyword evidence="5" id="KW-0732">Signal</keyword>
<dbReference type="PANTHER" id="PTHR22722:SF5">
    <property type="entry name" value="LOW-DENSITY LIPOPROTEIN RECEPTOR-RELATED PROTEIN 1B"/>
    <property type="match status" value="1"/>
</dbReference>
<evidence type="ECO:0000256" key="11">
    <source>
        <dbReference type="ARBA" id="ARBA00023170"/>
    </source>
</evidence>
<dbReference type="Gene3D" id="2.10.25.10">
    <property type="entry name" value="Laminin"/>
    <property type="match status" value="2"/>
</dbReference>
<dbReference type="InterPro" id="IPR000742">
    <property type="entry name" value="EGF"/>
</dbReference>
<dbReference type="GeneTree" id="ENSGT00940000157521"/>
<organism evidence="16 17">
    <name type="scientific">Xiphophorus couchianus</name>
    <name type="common">Monterrey platyfish</name>
    <dbReference type="NCBI Taxonomy" id="32473"/>
    <lineage>
        <taxon>Eukaryota</taxon>
        <taxon>Metazoa</taxon>
        <taxon>Chordata</taxon>
        <taxon>Craniata</taxon>
        <taxon>Vertebrata</taxon>
        <taxon>Euteleostomi</taxon>
        <taxon>Actinopterygii</taxon>
        <taxon>Neopterygii</taxon>
        <taxon>Teleostei</taxon>
        <taxon>Neoteleostei</taxon>
        <taxon>Acanthomorphata</taxon>
        <taxon>Ovalentaria</taxon>
        <taxon>Atherinomorphae</taxon>
        <taxon>Cyprinodontiformes</taxon>
        <taxon>Poeciliidae</taxon>
        <taxon>Poeciliinae</taxon>
        <taxon>Xiphophorus</taxon>
    </lineage>
</organism>
<dbReference type="Pfam" id="PF14670">
    <property type="entry name" value="FXa_inhibition"/>
    <property type="match status" value="1"/>
</dbReference>
<evidence type="ECO:0000256" key="5">
    <source>
        <dbReference type="ARBA" id="ARBA00022729"/>
    </source>
</evidence>
<keyword evidence="7" id="KW-0106">Calcium</keyword>
<evidence type="ECO:0000256" key="13">
    <source>
        <dbReference type="PROSITE-ProRule" id="PRU00124"/>
    </source>
</evidence>
<dbReference type="SUPFAM" id="SSF63825">
    <property type="entry name" value="YWTD domain"/>
    <property type="match status" value="1"/>
</dbReference>
<proteinExistence type="predicted"/>
<feature type="domain" description="EGF-like" evidence="15">
    <location>
        <begin position="167"/>
        <end position="203"/>
    </location>
</feature>
<accession>A0A3B5MD82</accession>
<dbReference type="GO" id="GO:0043235">
    <property type="term" value="C:receptor complex"/>
    <property type="evidence" value="ECO:0007669"/>
    <property type="project" value="TreeGrafter"/>
</dbReference>
<keyword evidence="11" id="KW-0675">Receptor</keyword>
<dbReference type="SMART" id="SM00181">
    <property type="entry name" value="EGF"/>
    <property type="match status" value="3"/>
</dbReference>
<dbReference type="SMART" id="SM00135">
    <property type="entry name" value="LY"/>
    <property type="match status" value="3"/>
</dbReference>
<dbReference type="PROSITE" id="PS51120">
    <property type="entry name" value="LDLRB"/>
    <property type="match status" value="1"/>
</dbReference>
<dbReference type="InterPro" id="IPR023415">
    <property type="entry name" value="LDLR_class-A_CS"/>
</dbReference>
<dbReference type="InterPro" id="IPR002172">
    <property type="entry name" value="LDrepeatLR_classA_rpt"/>
</dbReference>
<dbReference type="InterPro" id="IPR011042">
    <property type="entry name" value="6-blade_b-propeller_TolB-like"/>
</dbReference>
<evidence type="ECO:0000256" key="12">
    <source>
        <dbReference type="ARBA" id="ARBA00023180"/>
    </source>
</evidence>
<dbReference type="Gene3D" id="4.10.400.10">
    <property type="entry name" value="Low-density Lipoprotein Receptor"/>
    <property type="match status" value="2"/>
</dbReference>
<name>A0A3B5MD82_9TELE</name>
<dbReference type="Proteomes" id="UP000261380">
    <property type="component" value="Unplaced"/>
</dbReference>
<dbReference type="PROSITE" id="PS50068">
    <property type="entry name" value="LDLRA_2"/>
    <property type="match status" value="2"/>
</dbReference>
<dbReference type="PANTHER" id="PTHR22722">
    <property type="entry name" value="LOW-DENSITY LIPOPROTEIN RECEPTOR-RELATED PROTEIN 2-RELATED"/>
    <property type="match status" value="1"/>
</dbReference>
<dbReference type="Pfam" id="PF00058">
    <property type="entry name" value="Ldl_recept_b"/>
    <property type="match status" value="2"/>
</dbReference>
<dbReference type="Pfam" id="PF00057">
    <property type="entry name" value="Ldl_recept_a"/>
    <property type="match status" value="2"/>
</dbReference>
<evidence type="ECO:0000256" key="3">
    <source>
        <dbReference type="ARBA" id="ARBA00022583"/>
    </source>
</evidence>
<dbReference type="SUPFAM" id="SSF57424">
    <property type="entry name" value="LDL receptor-like module"/>
    <property type="match status" value="2"/>
</dbReference>
<evidence type="ECO:0000313" key="17">
    <source>
        <dbReference type="Proteomes" id="UP000261380"/>
    </source>
</evidence>
<keyword evidence="2" id="KW-0245">EGF-like domain</keyword>
<keyword evidence="6" id="KW-0677">Repeat</keyword>
<evidence type="ECO:0000256" key="6">
    <source>
        <dbReference type="ARBA" id="ARBA00022737"/>
    </source>
</evidence>
<reference evidence="16" key="2">
    <citation type="submission" date="2025-09" db="UniProtKB">
        <authorList>
            <consortium name="Ensembl"/>
        </authorList>
    </citation>
    <scope>IDENTIFICATION</scope>
</reference>
<dbReference type="SUPFAM" id="SSF57196">
    <property type="entry name" value="EGF/Laminin"/>
    <property type="match status" value="1"/>
</dbReference>
<dbReference type="PRINTS" id="PR00261">
    <property type="entry name" value="LDLRECEPTOR"/>
</dbReference>
<feature type="repeat" description="LDL-receptor class B" evidence="14">
    <location>
        <begin position="286"/>
        <end position="328"/>
    </location>
</feature>
<evidence type="ECO:0000256" key="14">
    <source>
        <dbReference type="PROSITE-ProRule" id="PRU00461"/>
    </source>
</evidence>